<feature type="region of interest" description="Disordered" evidence="1">
    <location>
        <begin position="82"/>
        <end position="136"/>
    </location>
</feature>
<dbReference type="Proteomes" id="UP000076738">
    <property type="component" value="Unassembled WGS sequence"/>
</dbReference>
<reference evidence="2 3" key="1">
    <citation type="journal article" date="2016" name="Mol. Biol. Evol.">
        <title>Comparative Genomics of Early-Diverging Mushroom-Forming Fungi Provides Insights into the Origins of Lignocellulose Decay Capabilities.</title>
        <authorList>
            <person name="Nagy L.G."/>
            <person name="Riley R."/>
            <person name="Tritt A."/>
            <person name="Adam C."/>
            <person name="Daum C."/>
            <person name="Floudas D."/>
            <person name="Sun H."/>
            <person name="Yadav J.S."/>
            <person name="Pangilinan J."/>
            <person name="Larsson K.H."/>
            <person name="Matsuura K."/>
            <person name="Barry K."/>
            <person name="Labutti K."/>
            <person name="Kuo R."/>
            <person name="Ohm R.A."/>
            <person name="Bhattacharya S.S."/>
            <person name="Shirouzu T."/>
            <person name="Yoshinaga Y."/>
            <person name="Martin F.M."/>
            <person name="Grigoriev I.V."/>
            <person name="Hibbett D.S."/>
        </authorList>
    </citation>
    <scope>NUCLEOTIDE SEQUENCE [LARGE SCALE GENOMIC DNA]</scope>
    <source>
        <strain evidence="2 3">TUFC12733</strain>
    </source>
</reference>
<evidence type="ECO:0000313" key="2">
    <source>
        <dbReference type="EMBL" id="KZO96740.1"/>
    </source>
</evidence>
<gene>
    <name evidence="2" type="ORF">CALVIDRAFT_111703</name>
</gene>
<dbReference type="AlphaFoldDB" id="A0A167MI52"/>
<evidence type="ECO:0000313" key="3">
    <source>
        <dbReference type="Proteomes" id="UP000076738"/>
    </source>
</evidence>
<sequence>MSKDCLEGDLHVKGLTGEYPPRLYSTLNHQHATTDIEDNKREIILPQNGTSEPRHSVISSALGVHPIFTTIVFSFESTARCSTSESTTSIPSSASPESTTSTTKPTAAARGTLISDTTTATTPDVDEKPWSVHGTE</sequence>
<feature type="compositionally biased region" description="Low complexity" evidence="1">
    <location>
        <begin position="82"/>
        <end position="109"/>
    </location>
</feature>
<accession>A0A167MI52</accession>
<name>A0A167MI52_CALVF</name>
<evidence type="ECO:0000256" key="1">
    <source>
        <dbReference type="SAM" id="MobiDB-lite"/>
    </source>
</evidence>
<protein>
    <submittedName>
        <fullName evidence="2">Uncharacterized protein</fullName>
    </submittedName>
</protein>
<dbReference type="EMBL" id="KV417283">
    <property type="protein sequence ID" value="KZO96740.1"/>
    <property type="molecule type" value="Genomic_DNA"/>
</dbReference>
<organism evidence="2 3">
    <name type="scientific">Calocera viscosa (strain TUFC12733)</name>
    <dbReference type="NCBI Taxonomy" id="1330018"/>
    <lineage>
        <taxon>Eukaryota</taxon>
        <taxon>Fungi</taxon>
        <taxon>Dikarya</taxon>
        <taxon>Basidiomycota</taxon>
        <taxon>Agaricomycotina</taxon>
        <taxon>Dacrymycetes</taxon>
        <taxon>Dacrymycetales</taxon>
        <taxon>Dacrymycetaceae</taxon>
        <taxon>Calocera</taxon>
    </lineage>
</organism>
<feature type="compositionally biased region" description="Basic and acidic residues" evidence="1">
    <location>
        <begin position="125"/>
        <end position="136"/>
    </location>
</feature>
<proteinExistence type="predicted"/>
<keyword evidence="3" id="KW-1185">Reference proteome</keyword>